<proteinExistence type="inferred from homology"/>
<evidence type="ECO:0000256" key="2">
    <source>
        <dbReference type="ARBA" id="ARBA00005179"/>
    </source>
</evidence>
<dbReference type="Gene3D" id="1.10.630.10">
    <property type="entry name" value="Cytochrome P450"/>
    <property type="match status" value="2"/>
</dbReference>
<evidence type="ECO:0000313" key="11">
    <source>
        <dbReference type="EMBL" id="KAE9400841.1"/>
    </source>
</evidence>
<dbReference type="AlphaFoldDB" id="A0A6A4HSU8"/>
<dbReference type="PROSITE" id="PS00086">
    <property type="entry name" value="CYTOCHROME_P450"/>
    <property type="match status" value="1"/>
</dbReference>
<dbReference type="GO" id="GO:0005506">
    <property type="term" value="F:iron ion binding"/>
    <property type="evidence" value="ECO:0007669"/>
    <property type="project" value="InterPro"/>
</dbReference>
<evidence type="ECO:0000256" key="3">
    <source>
        <dbReference type="ARBA" id="ARBA00010617"/>
    </source>
</evidence>
<evidence type="ECO:0000256" key="4">
    <source>
        <dbReference type="ARBA" id="ARBA00022617"/>
    </source>
</evidence>
<dbReference type="Proteomes" id="UP000799118">
    <property type="component" value="Unassembled WGS sequence"/>
</dbReference>
<evidence type="ECO:0000313" key="12">
    <source>
        <dbReference type="Proteomes" id="UP000799118"/>
    </source>
</evidence>
<dbReference type="PANTHER" id="PTHR46300">
    <property type="entry name" value="P450, PUTATIVE (EUROFUNG)-RELATED-RELATED"/>
    <property type="match status" value="1"/>
</dbReference>
<evidence type="ECO:0000256" key="10">
    <source>
        <dbReference type="RuleBase" id="RU000461"/>
    </source>
</evidence>
<feature type="binding site" description="axial binding residue" evidence="9">
    <location>
        <position position="381"/>
    </location>
    <ligand>
        <name>heme</name>
        <dbReference type="ChEBI" id="CHEBI:30413"/>
    </ligand>
    <ligandPart>
        <name>Fe</name>
        <dbReference type="ChEBI" id="CHEBI:18248"/>
    </ligandPart>
</feature>
<dbReference type="InterPro" id="IPR017972">
    <property type="entry name" value="Cyt_P450_CS"/>
</dbReference>
<keyword evidence="4 9" id="KW-0349">Heme</keyword>
<dbReference type="GO" id="GO:0016705">
    <property type="term" value="F:oxidoreductase activity, acting on paired donors, with incorporation or reduction of molecular oxygen"/>
    <property type="evidence" value="ECO:0007669"/>
    <property type="project" value="InterPro"/>
</dbReference>
<dbReference type="PRINTS" id="PR00463">
    <property type="entry name" value="EP450I"/>
</dbReference>
<evidence type="ECO:0000256" key="7">
    <source>
        <dbReference type="ARBA" id="ARBA00023004"/>
    </source>
</evidence>
<evidence type="ECO:0000256" key="9">
    <source>
        <dbReference type="PIRSR" id="PIRSR602401-1"/>
    </source>
</evidence>
<evidence type="ECO:0000256" key="6">
    <source>
        <dbReference type="ARBA" id="ARBA00023002"/>
    </source>
</evidence>
<reference evidence="11" key="1">
    <citation type="journal article" date="2019" name="Environ. Microbiol.">
        <title>Fungal ecological strategies reflected in gene transcription - a case study of two litter decomposers.</title>
        <authorList>
            <person name="Barbi F."/>
            <person name="Kohler A."/>
            <person name="Barry K."/>
            <person name="Baskaran P."/>
            <person name="Daum C."/>
            <person name="Fauchery L."/>
            <person name="Ihrmark K."/>
            <person name="Kuo A."/>
            <person name="LaButti K."/>
            <person name="Lipzen A."/>
            <person name="Morin E."/>
            <person name="Grigoriev I.V."/>
            <person name="Henrissat B."/>
            <person name="Lindahl B."/>
            <person name="Martin F."/>
        </authorList>
    </citation>
    <scope>NUCLEOTIDE SEQUENCE</scope>
    <source>
        <strain evidence="11">JB14</strain>
    </source>
</reference>
<dbReference type="GO" id="GO:0004497">
    <property type="term" value="F:monooxygenase activity"/>
    <property type="evidence" value="ECO:0007669"/>
    <property type="project" value="UniProtKB-KW"/>
</dbReference>
<accession>A0A6A4HSU8</accession>
<keyword evidence="5 9" id="KW-0479">Metal-binding</keyword>
<dbReference type="InterPro" id="IPR036396">
    <property type="entry name" value="Cyt_P450_sf"/>
</dbReference>
<dbReference type="Pfam" id="PF00067">
    <property type="entry name" value="p450"/>
    <property type="match status" value="1"/>
</dbReference>
<dbReference type="OrthoDB" id="2789670at2759"/>
<dbReference type="InterPro" id="IPR002401">
    <property type="entry name" value="Cyt_P450_E_grp-I"/>
</dbReference>
<dbReference type="InterPro" id="IPR050364">
    <property type="entry name" value="Cytochrome_P450_fung"/>
</dbReference>
<keyword evidence="12" id="KW-1185">Reference proteome</keyword>
<evidence type="ECO:0000256" key="1">
    <source>
        <dbReference type="ARBA" id="ARBA00001971"/>
    </source>
</evidence>
<comment type="cofactor">
    <cofactor evidence="1 9">
        <name>heme</name>
        <dbReference type="ChEBI" id="CHEBI:30413"/>
    </cofactor>
</comment>
<dbReference type="EMBL" id="ML769452">
    <property type="protein sequence ID" value="KAE9400841.1"/>
    <property type="molecule type" value="Genomic_DNA"/>
</dbReference>
<name>A0A6A4HSU8_9AGAR</name>
<sequence>MRRLSLPPGPKGWPIIGNIFDIPKEKAHIAYMEMGRKYGSDFLYLNMAGTSLFDSQLRRRQRMIFSLEGPRCILIAPPLSDAFRLVRPRLPMLCELMGWDFNLRHFYPYGTRMASLKSTSFFFLGETSSLQCTAFPSTIPNDPYLELARKALHAFAEAGIPGTYLVDAFPMLKNIPGWLPGSGFKKKAAYERNVLEAMIKQPFEFVKKNMESGTTKTSIASRALQQMQDDKNWSREKEDLLQNILTAIYAGGADTTAAVIGTVFLALVRDIDILKKGQAAVDAVVGADRLPSFNDERKILREKFLMSMHCYRRTVQPVRISTYIPVNTVVLGNSWAILHDPTTYGEDVDQFRPERFLNSDGTLNNMIPYPDVAFGFGRRVCPGKALAQSLVWLSVASLLSCFNLDKVLDKDGVEVEPSTDYINGLISYPRPYECIITPRSKLVEEMIRQTSEK</sequence>
<organism evidence="11 12">
    <name type="scientific">Gymnopus androsaceus JB14</name>
    <dbReference type="NCBI Taxonomy" id="1447944"/>
    <lineage>
        <taxon>Eukaryota</taxon>
        <taxon>Fungi</taxon>
        <taxon>Dikarya</taxon>
        <taxon>Basidiomycota</taxon>
        <taxon>Agaricomycotina</taxon>
        <taxon>Agaricomycetes</taxon>
        <taxon>Agaricomycetidae</taxon>
        <taxon>Agaricales</taxon>
        <taxon>Marasmiineae</taxon>
        <taxon>Omphalotaceae</taxon>
        <taxon>Gymnopus</taxon>
    </lineage>
</organism>
<comment type="pathway">
    <text evidence="2">Secondary metabolite biosynthesis.</text>
</comment>
<dbReference type="SUPFAM" id="SSF48264">
    <property type="entry name" value="Cytochrome P450"/>
    <property type="match status" value="1"/>
</dbReference>
<dbReference type="InterPro" id="IPR001128">
    <property type="entry name" value="Cyt_P450"/>
</dbReference>
<gene>
    <name evidence="11" type="ORF">BT96DRAFT_938307</name>
</gene>
<evidence type="ECO:0000256" key="8">
    <source>
        <dbReference type="ARBA" id="ARBA00023033"/>
    </source>
</evidence>
<keyword evidence="6 10" id="KW-0560">Oxidoreductase</keyword>
<keyword evidence="7 9" id="KW-0408">Iron</keyword>
<evidence type="ECO:0000256" key="5">
    <source>
        <dbReference type="ARBA" id="ARBA00022723"/>
    </source>
</evidence>
<protein>
    <submittedName>
        <fullName evidence="11">Cytochrome P450</fullName>
    </submittedName>
</protein>
<keyword evidence="8 10" id="KW-0503">Monooxygenase</keyword>
<dbReference type="GO" id="GO:0020037">
    <property type="term" value="F:heme binding"/>
    <property type="evidence" value="ECO:0007669"/>
    <property type="project" value="InterPro"/>
</dbReference>
<comment type="similarity">
    <text evidence="3 10">Belongs to the cytochrome P450 family.</text>
</comment>
<dbReference type="PANTHER" id="PTHR46300:SF7">
    <property type="entry name" value="P450, PUTATIVE (EUROFUNG)-RELATED"/>
    <property type="match status" value="1"/>
</dbReference>